<accession>A0ABV6JMG4</accession>
<keyword evidence="1" id="KW-0732">Signal</keyword>
<feature type="signal peptide" evidence="1">
    <location>
        <begin position="1"/>
        <end position="18"/>
    </location>
</feature>
<dbReference type="EMBL" id="JBHLUN010000001">
    <property type="protein sequence ID" value="MFC0406814.1"/>
    <property type="molecule type" value="Genomic_DNA"/>
</dbReference>
<feature type="chain" id="PRO_5046555434" description="Secreted protein" evidence="1">
    <location>
        <begin position="19"/>
        <end position="135"/>
    </location>
</feature>
<organism evidence="2 3">
    <name type="scientific">Roseomonas elaeocarpi</name>
    <dbReference type="NCBI Taxonomy" id="907779"/>
    <lineage>
        <taxon>Bacteria</taxon>
        <taxon>Pseudomonadati</taxon>
        <taxon>Pseudomonadota</taxon>
        <taxon>Alphaproteobacteria</taxon>
        <taxon>Acetobacterales</taxon>
        <taxon>Roseomonadaceae</taxon>
        <taxon>Roseomonas</taxon>
    </lineage>
</organism>
<evidence type="ECO:0000256" key="1">
    <source>
        <dbReference type="SAM" id="SignalP"/>
    </source>
</evidence>
<sequence length="135" mass="13814">MIRPLLALLLLLAQPALADGDLDARLDRFGDAFPAGAPPMPVCNRPREGVAACLAGKQCVCRFERGGSITGRPDGFRWDCGVLQADCPAAPAAVAPPPALDPALGAALPYLANPYGGAAAPEGIGRSGDDLLRGR</sequence>
<keyword evidence="3" id="KW-1185">Reference proteome</keyword>
<comment type="caution">
    <text evidence="2">The sequence shown here is derived from an EMBL/GenBank/DDBJ whole genome shotgun (WGS) entry which is preliminary data.</text>
</comment>
<dbReference type="Proteomes" id="UP001589865">
    <property type="component" value="Unassembled WGS sequence"/>
</dbReference>
<dbReference type="RefSeq" id="WP_377042498.1">
    <property type="nucleotide sequence ID" value="NZ_JBHLUN010000001.1"/>
</dbReference>
<evidence type="ECO:0008006" key="4">
    <source>
        <dbReference type="Google" id="ProtNLM"/>
    </source>
</evidence>
<reference evidence="2 3" key="1">
    <citation type="submission" date="2024-09" db="EMBL/GenBank/DDBJ databases">
        <authorList>
            <person name="Sun Q."/>
            <person name="Mori K."/>
        </authorList>
    </citation>
    <scope>NUCLEOTIDE SEQUENCE [LARGE SCALE GENOMIC DNA]</scope>
    <source>
        <strain evidence="2 3">TBRC 5777</strain>
    </source>
</reference>
<name>A0ABV6JMG4_9PROT</name>
<evidence type="ECO:0000313" key="3">
    <source>
        <dbReference type="Proteomes" id="UP001589865"/>
    </source>
</evidence>
<proteinExistence type="predicted"/>
<protein>
    <recommendedName>
        <fullName evidence="4">Secreted protein</fullName>
    </recommendedName>
</protein>
<evidence type="ECO:0000313" key="2">
    <source>
        <dbReference type="EMBL" id="MFC0406814.1"/>
    </source>
</evidence>
<gene>
    <name evidence="2" type="ORF">ACFFGY_01050</name>
</gene>